<organism evidence="1 2">
    <name type="scientific">Cetraspora pellucida</name>
    <dbReference type="NCBI Taxonomy" id="1433469"/>
    <lineage>
        <taxon>Eukaryota</taxon>
        <taxon>Fungi</taxon>
        <taxon>Fungi incertae sedis</taxon>
        <taxon>Mucoromycota</taxon>
        <taxon>Glomeromycotina</taxon>
        <taxon>Glomeromycetes</taxon>
        <taxon>Diversisporales</taxon>
        <taxon>Gigasporaceae</taxon>
        <taxon>Cetraspora</taxon>
    </lineage>
</organism>
<proteinExistence type="predicted"/>
<evidence type="ECO:0000313" key="2">
    <source>
        <dbReference type="Proteomes" id="UP000789366"/>
    </source>
</evidence>
<dbReference type="Proteomes" id="UP000789366">
    <property type="component" value="Unassembled WGS sequence"/>
</dbReference>
<accession>A0ACA9RJX2</accession>
<reference evidence="1" key="1">
    <citation type="submission" date="2021-06" db="EMBL/GenBank/DDBJ databases">
        <authorList>
            <person name="Kallberg Y."/>
            <person name="Tangrot J."/>
            <person name="Rosling A."/>
        </authorList>
    </citation>
    <scope>NUCLEOTIDE SEQUENCE</scope>
    <source>
        <strain evidence="1">28 12/20/2015</strain>
    </source>
</reference>
<comment type="caution">
    <text evidence="1">The sequence shown here is derived from an EMBL/GenBank/DDBJ whole genome shotgun (WGS) entry which is preliminary data.</text>
</comment>
<evidence type="ECO:0000313" key="1">
    <source>
        <dbReference type="EMBL" id="CAG8797617.1"/>
    </source>
</evidence>
<gene>
    <name evidence="1" type="ORF">SPELUC_LOCUS17769</name>
</gene>
<sequence>IVDKNQNIVINTDSSYVINSIRATGIKLINSDLIDRMNDLINLRTGKTYFNHVKAHSGIYGNEQADRLAFL</sequence>
<dbReference type="EMBL" id="CAJVPW010076033">
    <property type="protein sequence ID" value="CAG8797617.1"/>
    <property type="molecule type" value="Genomic_DNA"/>
</dbReference>
<feature type="non-terminal residue" evidence="1">
    <location>
        <position position="71"/>
    </location>
</feature>
<keyword evidence="2" id="KW-1185">Reference proteome</keyword>
<protein>
    <submittedName>
        <fullName evidence="1">5563_t:CDS:1</fullName>
    </submittedName>
</protein>
<name>A0ACA9RJX2_9GLOM</name>
<feature type="non-terminal residue" evidence="1">
    <location>
        <position position="1"/>
    </location>
</feature>